<dbReference type="RefSeq" id="WP_145741776.1">
    <property type="nucleotide sequence ID" value="NZ_VIWX01000004.1"/>
</dbReference>
<keyword evidence="3" id="KW-1185">Reference proteome</keyword>
<sequence>MEQPWGLSGPEFLLLYGIALVVWCAIVVVVRTVVKQASKSRTDSHVLGLYERAFLHGGSDRVADTALAGLIEAGRVRVTRSRKLHRISTDGEDDAV</sequence>
<evidence type="ECO:0000313" key="3">
    <source>
        <dbReference type="Proteomes" id="UP000316184"/>
    </source>
</evidence>
<organism evidence="2 3">
    <name type="scientific">Saccharopolyspora dendranthemae</name>
    <dbReference type="NCBI Taxonomy" id="1181886"/>
    <lineage>
        <taxon>Bacteria</taxon>
        <taxon>Bacillati</taxon>
        <taxon>Actinomycetota</taxon>
        <taxon>Actinomycetes</taxon>
        <taxon>Pseudonocardiales</taxon>
        <taxon>Pseudonocardiaceae</taxon>
        <taxon>Saccharopolyspora</taxon>
    </lineage>
</organism>
<keyword evidence="1" id="KW-0472">Membrane</keyword>
<dbReference type="NCBIfam" id="TIGR04222">
    <property type="entry name" value="near_uncomplex"/>
    <property type="match status" value="1"/>
</dbReference>
<dbReference type="AlphaFoldDB" id="A0A561U3D3"/>
<evidence type="ECO:0000313" key="2">
    <source>
        <dbReference type="EMBL" id="TWF93857.1"/>
    </source>
</evidence>
<accession>A0A561U3D3</accession>
<feature type="transmembrane region" description="Helical" evidence="1">
    <location>
        <begin position="12"/>
        <end position="34"/>
    </location>
</feature>
<comment type="caution">
    <text evidence="2">The sequence shown here is derived from an EMBL/GenBank/DDBJ whole genome shotgun (WGS) entry which is preliminary data.</text>
</comment>
<keyword evidence="1" id="KW-1133">Transmembrane helix</keyword>
<reference evidence="2 3" key="1">
    <citation type="submission" date="2019-06" db="EMBL/GenBank/DDBJ databases">
        <title>Sequencing the genomes of 1000 actinobacteria strains.</title>
        <authorList>
            <person name="Klenk H.-P."/>
        </authorList>
    </citation>
    <scope>NUCLEOTIDE SEQUENCE [LARGE SCALE GENOMIC DNA]</scope>
    <source>
        <strain evidence="2 3">DSM 46699</strain>
    </source>
</reference>
<evidence type="ECO:0000256" key="1">
    <source>
        <dbReference type="SAM" id="Phobius"/>
    </source>
</evidence>
<keyword evidence="1" id="KW-0812">Transmembrane</keyword>
<gene>
    <name evidence="2" type="ORF">FHU35_14130</name>
</gene>
<dbReference type="Proteomes" id="UP000316184">
    <property type="component" value="Unassembled WGS sequence"/>
</dbReference>
<proteinExistence type="predicted"/>
<dbReference type="OrthoDB" id="3620552at2"/>
<name>A0A561U3D3_9PSEU</name>
<dbReference type="EMBL" id="VIWX01000004">
    <property type="protein sequence ID" value="TWF93857.1"/>
    <property type="molecule type" value="Genomic_DNA"/>
</dbReference>
<protein>
    <submittedName>
        <fullName evidence="2">Uncharacterized protein (TIGR04222 family)</fullName>
    </submittedName>
</protein>
<dbReference type="InterPro" id="IPR026467">
    <property type="entry name" value="Ser/Gly_Cys_C_dom"/>
</dbReference>